<keyword evidence="3" id="KW-0472">Membrane</keyword>
<accession>A0A447PJP1</accession>
<reference evidence="5 6" key="1">
    <citation type="submission" date="2018-12" db="EMBL/GenBank/DDBJ databases">
        <authorList>
            <consortium name="Pathogen Informatics"/>
        </authorList>
    </citation>
    <scope>NUCLEOTIDE SEQUENCE [LARGE SCALE GENOMIC DNA]</scope>
    <source>
        <strain evidence="5 6">NCTC8272</strain>
    </source>
</reference>
<dbReference type="GO" id="GO:0005886">
    <property type="term" value="C:plasma membrane"/>
    <property type="evidence" value="ECO:0007669"/>
    <property type="project" value="UniProtKB-SubCell"/>
</dbReference>
<keyword evidence="5" id="KW-0413">Isomerase</keyword>
<evidence type="ECO:0000256" key="1">
    <source>
        <dbReference type="ARBA" id="ARBA00004236"/>
    </source>
</evidence>
<evidence type="ECO:0000313" key="5">
    <source>
        <dbReference type="EMBL" id="VEA38454.1"/>
    </source>
</evidence>
<dbReference type="GO" id="GO:0003755">
    <property type="term" value="F:peptidyl-prolyl cis-trans isomerase activity"/>
    <property type="evidence" value="ECO:0007669"/>
    <property type="project" value="UniProtKB-EC"/>
</dbReference>
<evidence type="ECO:0000256" key="2">
    <source>
        <dbReference type="ARBA" id="ARBA00022475"/>
    </source>
</evidence>
<keyword evidence="2" id="KW-1003">Cell membrane</keyword>
<dbReference type="EC" id="5.2.1.8" evidence="5"/>
<name>A0A447PJP1_SALET</name>
<dbReference type="Proteomes" id="UP000277214">
    <property type="component" value="Chromosome 1"/>
</dbReference>
<dbReference type="EMBL" id="LR134149">
    <property type="protein sequence ID" value="VEA38454.1"/>
    <property type="molecule type" value="Genomic_DNA"/>
</dbReference>
<gene>
    <name evidence="5" type="primary">ppiD_1</name>
    <name evidence="5" type="ORF">NCTC8272_02794</name>
</gene>
<proteinExistence type="predicted"/>
<sequence>MATGLLVVRVSEHKPEAVKPLAEVKEQVTALVKHNKAEQQAKLDAEKLLVELKAGKGAEAMKAAGLSFGEPKTLSRTSQDPVSQAAFALSLPTKDKPVYGVANDMQGNVVLLAFDEVKAGAMPEAQKKAMVQGITQNNAQIVFEALMSNLRKEAKIKIGDALEQQ</sequence>
<keyword evidence="4" id="KW-0143">Chaperone</keyword>
<dbReference type="PANTHER" id="PTHR47529:SF1">
    <property type="entry name" value="PERIPLASMIC CHAPERONE PPID"/>
    <property type="match status" value="1"/>
</dbReference>
<evidence type="ECO:0000313" key="6">
    <source>
        <dbReference type="Proteomes" id="UP000277214"/>
    </source>
</evidence>
<organism evidence="5 6">
    <name type="scientific">Salmonella enterica I</name>
    <dbReference type="NCBI Taxonomy" id="59201"/>
    <lineage>
        <taxon>Bacteria</taxon>
        <taxon>Pseudomonadati</taxon>
        <taxon>Pseudomonadota</taxon>
        <taxon>Gammaproteobacteria</taxon>
        <taxon>Enterobacterales</taxon>
        <taxon>Enterobacteriaceae</taxon>
        <taxon>Salmonella</taxon>
    </lineage>
</organism>
<dbReference type="PANTHER" id="PTHR47529">
    <property type="entry name" value="PEPTIDYL-PROLYL CIS-TRANS ISOMERASE D"/>
    <property type="match status" value="1"/>
</dbReference>
<evidence type="ECO:0000256" key="4">
    <source>
        <dbReference type="ARBA" id="ARBA00023186"/>
    </source>
</evidence>
<comment type="subcellular location">
    <subcellularLocation>
        <location evidence="1">Cell membrane</location>
    </subcellularLocation>
</comment>
<dbReference type="AlphaFoldDB" id="A0A447PJP1"/>
<evidence type="ECO:0000256" key="3">
    <source>
        <dbReference type="ARBA" id="ARBA00023136"/>
    </source>
</evidence>
<dbReference type="InterPro" id="IPR052029">
    <property type="entry name" value="PpiD_chaperone"/>
</dbReference>
<protein>
    <submittedName>
        <fullName evidence="5">Peptidyl-prolyl cis-trans isomerase D</fullName>
        <ecNumber evidence="5">5.2.1.8</ecNumber>
    </submittedName>
</protein>